<accession>A0ABR2HFN2</accession>
<reference evidence="1 2" key="1">
    <citation type="submission" date="2024-04" db="EMBL/GenBank/DDBJ databases">
        <title>Tritrichomonas musculus Genome.</title>
        <authorList>
            <person name="Alves-Ferreira E."/>
            <person name="Grigg M."/>
            <person name="Lorenzi H."/>
            <person name="Galac M."/>
        </authorList>
    </citation>
    <scope>NUCLEOTIDE SEQUENCE [LARGE SCALE GENOMIC DNA]</scope>
    <source>
        <strain evidence="1 2">EAF2021</strain>
    </source>
</reference>
<dbReference type="Proteomes" id="UP001470230">
    <property type="component" value="Unassembled WGS sequence"/>
</dbReference>
<evidence type="ECO:0008006" key="3">
    <source>
        <dbReference type="Google" id="ProtNLM"/>
    </source>
</evidence>
<comment type="caution">
    <text evidence="1">The sequence shown here is derived from an EMBL/GenBank/DDBJ whole genome shotgun (WGS) entry which is preliminary data.</text>
</comment>
<evidence type="ECO:0000313" key="2">
    <source>
        <dbReference type="Proteomes" id="UP001470230"/>
    </source>
</evidence>
<organism evidence="1 2">
    <name type="scientific">Tritrichomonas musculus</name>
    <dbReference type="NCBI Taxonomy" id="1915356"/>
    <lineage>
        <taxon>Eukaryota</taxon>
        <taxon>Metamonada</taxon>
        <taxon>Parabasalia</taxon>
        <taxon>Tritrichomonadida</taxon>
        <taxon>Tritrichomonadidae</taxon>
        <taxon>Tritrichomonas</taxon>
    </lineage>
</organism>
<name>A0ABR2HFN2_9EUKA</name>
<keyword evidence="2" id="KW-1185">Reference proteome</keyword>
<dbReference type="EMBL" id="JAPFFF010000029">
    <property type="protein sequence ID" value="KAK8846261.1"/>
    <property type="molecule type" value="Genomic_DNA"/>
</dbReference>
<evidence type="ECO:0000313" key="1">
    <source>
        <dbReference type="EMBL" id="KAK8846261.1"/>
    </source>
</evidence>
<gene>
    <name evidence="1" type="ORF">M9Y10_020267</name>
</gene>
<proteinExistence type="predicted"/>
<protein>
    <recommendedName>
        <fullName evidence="3">FPL domain-containing protein</fullName>
    </recommendedName>
</protein>
<sequence length="841" mass="98573">MEDIANPEKEIDDFSLPNIENRPPESKVRSFLFNSEYPSDMALHYLYLKKIQYRGLNDTIFFEIIKNNPNVALEPESFDSEWLNNFVQSTMNCPKTDSNISLLKSIYYYFFDVVASKKYPELIGNLNLFLDLTKNPNHPITELLHCRIISILITRNFNIEFDPSEIHKISDFDTQNLHMILDGNVNGLVEYSSPSLINFAITYCIPSAISRDERFNFAVKKEVPSLVQIIPEPVFIFYHTKYFDDNIFDFCSFLLQSIYGFAQNEIDTFDEKDKDKDNNNFGIINDDINDQIQINNPQLKIKSLLDLFLNNSVVTGSFLRVILMFNQPIVNSQDANDSIINKITKILYQCPKIRLSALLRCQHLLSFFHLYSKYYNTVFNPNGGSFFANIPYNLSQSSLYQTLNPYWCPHDSIINMYECENLTLLISHAIAMINRCRLEPQDFLSSLTEISVIQISGTLTQIFEYIALCDNFSSKQAEIILFMGISSFFQMSRKNRPFLIQNRYFHHISIIATFKSLQFIFKKPQFNVVSEYGLLQRYAYKVILHFIKENIDLFKGYLDSYNNINDFYERATIMQAIHPKFHLVILYFNIFLRATTPFQFWLALKFMKSLTYTEEDVGKLVEMAFKFNDPILNKNHILFLTELILNKDGFAEMLVQSELFHDFTVSIVKSFTEDEIGNASLFLLHSLYKKNLITPEHRIRINYLQFFFDNILTLHDELFNVLCDISMMICICNKLKRFPFKIKHQKQAFIRPDSNEKNNFLVFLFINYPELSNRVQKAPTNFDVKIIKKTVFSFMNIIDKPYRYLITPVLFEGTEIQKESNNFEIKINEGDNPSFSTLIYL</sequence>